<evidence type="ECO:0000313" key="2">
    <source>
        <dbReference type="Proteomes" id="UP000321523"/>
    </source>
</evidence>
<dbReference type="AlphaFoldDB" id="A0A512DTZ8"/>
<name>A0A512DTZ8_9PROT</name>
<organism evidence="1 2">
    <name type="scientific">Skermanella aerolata</name>
    <dbReference type="NCBI Taxonomy" id="393310"/>
    <lineage>
        <taxon>Bacteria</taxon>
        <taxon>Pseudomonadati</taxon>
        <taxon>Pseudomonadota</taxon>
        <taxon>Alphaproteobacteria</taxon>
        <taxon>Rhodospirillales</taxon>
        <taxon>Azospirillaceae</taxon>
        <taxon>Skermanella</taxon>
    </lineage>
</organism>
<reference evidence="1 2" key="1">
    <citation type="submission" date="2019-07" db="EMBL/GenBank/DDBJ databases">
        <title>Whole genome shotgun sequence of Skermanella aerolata NBRC 106429.</title>
        <authorList>
            <person name="Hosoyama A."/>
            <person name="Uohara A."/>
            <person name="Ohji S."/>
            <person name="Ichikawa N."/>
        </authorList>
    </citation>
    <scope>NUCLEOTIDE SEQUENCE [LARGE SCALE GENOMIC DNA]</scope>
    <source>
        <strain evidence="1 2">NBRC 106429</strain>
    </source>
</reference>
<dbReference type="EMBL" id="BJYZ01000018">
    <property type="protein sequence ID" value="GEO39917.1"/>
    <property type="molecule type" value="Genomic_DNA"/>
</dbReference>
<accession>A0A512DTZ8</accession>
<dbReference type="OrthoDB" id="9936240at2"/>
<dbReference type="RefSeq" id="WP_044434397.1">
    <property type="nucleotide sequence ID" value="NZ_BJYZ01000018.1"/>
</dbReference>
<sequence length="301" mass="33995">MATRNWSRFPKTYVLASRLNDGKKAASLQELEDEIGRVLEGGLVGMDTESHSYRDILGLLEIVVHRDMPARARDPQSETGIYKLFEERTRLKDIMKAFDEANQRDKLEVNGKAVIAVEKFYIDYLWLENLVRSGLPLSDDLFGKDDPDLPNRVLRDALTNASQHFTVAYYFLAQKDKLKRPKDPGLAPQNALKALLVSPPGYEMPLSQEELVEKIVKRTEDEPTRSSLSHDYTRPFRHIPFSAYPSAASKVLGDVINDPRIAFDTWSAAHGAWVYQDQIKQSAQAVIGRMGSADRRSSSEA</sequence>
<keyword evidence="2" id="KW-1185">Reference proteome</keyword>
<proteinExistence type="predicted"/>
<gene>
    <name evidence="1" type="ORF">SAE02_40650</name>
</gene>
<evidence type="ECO:0000313" key="1">
    <source>
        <dbReference type="EMBL" id="GEO39917.1"/>
    </source>
</evidence>
<comment type="caution">
    <text evidence="1">The sequence shown here is derived from an EMBL/GenBank/DDBJ whole genome shotgun (WGS) entry which is preliminary data.</text>
</comment>
<dbReference type="Proteomes" id="UP000321523">
    <property type="component" value="Unassembled WGS sequence"/>
</dbReference>
<protein>
    <submittedName>
        <fullName evidence="1">Uncharacterized protein</fullName>
    </submittedName>
</protein>